<dbReference type="InterPro" id="IPR015943">
    <property type="entry name" value="WD40/YVTN_repeat-like_dom_sf"/>
</dbReference>
<dbReference type="SUPFAM" id="SSF50978">
    <property type="entry name" value="WD40 repeat-like"/>
    <property type="match status" value="1"/>
</dbReference>
<accession>A0A564Y994</accession>
<organism evidence="4 5">
    <name type="scientific">Hymenolepis diminuta</name>
    <name type="common">Rat tapeworm</name>
    <dbReference type="NCBI Taxonomy" id="6216"/>
    <lineage>
        <taxon>Eukaryota</taxon>
        <taxon>Metazoa</taxon>
        <taxon>Spiralia</taxon>
        <taxon>Lophotrochozoa</taxon>
        <taxon>Platyhelminthes</taxon>
        <taxon>Cestoda</taxon>
        <taxon>Eucestoda</taxon>
        <taxon>Cyclophyllidea</taxon>
        <taxon>Hymenolepididae</taxon>
        <taxon>Hymenolepis</taxon>
    </lineage>
</organism>
<evidence type="ECO:0000256" key="3">
    <source>
        <dbReference type="ARBA" id="ARBA00025740"/>
    </source>
</evidence>
<dbReference type="PANTHER" id="PTHR11227">
    <property type="entry name" value="WD-REPEAT PROTEIN INTERACTING WITH PHOSPHOINOSIDES WIPI -RELATED"/>
    <property type="match status" value="1"/>
</dbReference>
<comment type="similarity">
    <text evidence="3">Belongs to the WD repeat PROPPIN family.</text>
</comment>
<dbReference type="Proteomes" id="UP000321570">
    <property type="component" value="Unassembled WGS sequence"/>
</dbReference>
<keyword evidence="5" id="KW-1185">Reference proteome</keyword>
<sequence length="434" mass="49829">MIRCAAFNGFLKEISIVNNGCHILRAEDFRPLMFHKISKVPKLVKCNARFIIVVYEEIPEVIYICRREEPEQFRTLKFPKPILAVELTFTMIMVAAGDKIYIRKGKKFSEVFEYRFKFENCMPVFAEYSGKCSLAYVDPDNNSGILIWTVKKHNLLRIRMQSPIIAIALSPDTSFLVLAVESGCIRVYSYPFRQKQYQEFKPGLPEKVRICYMKIALNGVFLACACNDNKIYILRRDGNKFNEYAYVEWDEAGGKKAKRTRHGCAVFRNFLLVAINNGFVYKFDLRGTNSEKNNPRGQFKRKLKCSTALSCNDIKKYESDKIHSLPNPIQTAISAKASSIEVENVSDLNTKDDIPDYLFNLGEVSIFTEKNTNVEEGGRELGKKDISVDIKKNITINIVGVTTSARKKVPMGNKMKFVVERFNIILMIMSFKKY</sequence>
<dbReference type="AlphaFoldDB" id="A0A564Y994"/>
<dbReference type="EMBL" id="CABIJS010000122">
    <property type="protein sequence ID" value="VUZ43842.1"/>
    <property type="molecule type" value="Genomic_DNA"/>
</dbReference>
<evidence type="ECO:0000256" key="1">
    <source>
        <dbReference type="ARBA" id="ARBA00022574"/>
    </source>
</evidence>
<name>A0A564Y994_HYMDI</name>
<dbReference type="InterPro" id="IPR048720">
    <property type="entry name" value="PROPPIN"/>
</dbReference>
<keyword evidence="1" id="KW-0853">WD repeat</keyword>
<evidence type="ECO:0000313" key="4">
    <source>
        <dbReference type="EMBL" id="VUZ43842.1"/>
    </source>
</evidence>
<proteinExistence type="inferred from homology"/>
<keyword evidence="2" id="KW-0677">Repeat</keyword>
<evidence type="ECO:0000256" key="2">
    <source>
        <dbReference type="ARBA" id="ARBA00022737"/>
    </source>
</evidence>
<dbReference type="Gene3D" id="2.130.10.10">
    <property type="entry name" value="YVTN repeat-like/Quinoprotein amine dehydrogenase"/>
    <property type="match status" value="1"/>
</dbReference>
<evidence type="ECO:0000313" key="5">
    <source>
        <dbReference type="Proteomes" id="UP000321570"/>
    </source>
</evidence>
<gene>
    <name evidence="4" type="ORF">WMSIL1_LOCUS4206</name>
</gene>
<protein>
    <submittedName>
        <fullName evidence="4">Uncharacterized protein</fullName>
    </submittedName>
</protein>
<dbReference type="InterPro" id="IPR036322">
    <property type="entry name" value="WD40_repeat_dom_sf"/>
</dbReference>
<reference evidence="4 5" key="1">
    <citation type="submission" date="2019-07" db="EMBL/GenBank/DDBJ databases">
        <authorList>
            <person name="Jastrzebski P J."/>
            <person name="Paukszto L."/>
            <person name="Jastrzebski P J."/>
        </authorList>
    </citation>
    <scope>NUCLEOTIDE SEQUENCE [LARGE SCALE GENOMIC DNA]</scope>
    <source>
        <strain evidence="4 5">WMS-il1</strain>
    </source>
</reference>